<dbReference type="PROSITE" id="PS51029">
    <property type="entry name" value="MADF"/>
    <property type="match status" value="1"/>
</dbReference>
<sequence length="430" mass="49026">MAKNCSPNPIPDNEAWRIFFDVYRNLPELWDENCTFYKSKHRRQKAYAKLLGIYKMICKGATHGALTKRLLNIKRCYRREMKKVKKFENVGEKYIPSLWYFGLLKSIFSPGASMAETSVESDRDTSATSDYPTEPEDRIYEESRKRMLSYLDQEDKKNAQILQDATASLKKLKPSDQNSLLPTQPPYLVLRKLSPKEPNKSTKKQAATNKDFVVNTSNGIRTLTLTTQPKTILRKVLSSKKQKRITKTHKKSITNQEFLMNPSNEIGNLSTQPQIILRQILPSTSQEPQIKVQQPTINPTQPYLVLRNDPFNIKQESPVKGQAQTINVHDSLNPSNNNGTLTTQPSYVILRNQNQEKPDMVDQQLDEDEEQPVKDEASAYAESWAMSFRQLSPIQKIYAKKAIEDILVLGQLECLSLNTVDTISASGNAP</sequence>
<dbReference type="PANTHER" id="PTHR21505">
    <property type="entry name" value="MADF DOMAIN-CONTAINING PROTEIN-RELATED"/>
    <property type="match status" value="1"/>
</dbReference>
<dbReference type="InterPro" id="IPR006578">
    <property type="entry name" value="MADF-dom"/>
</dbReference>
<evidence type="ECO:0000313" key="4">
    <source>
        <dbReference type="Proteomes" id="UP000827092"/>
    </source>
</evidence>
<evidence type="ECO:0000256" key="1">
    <source>
        <dbReference type="SAM" id="MobiDB-lite"/>
    </source>
</evidence>
<proteinExistence type="predicted"/>
<dbReference type="PANTHER" id="PTHR21505:SF8">
    <property type="entry name" value="DPT-YFP REPRESSOR BY OVEREXPRESSION, ISOFORM D-RELATED"/>
    <property type="match status" value="1"/>
</dbReference>
<organism evidence="3 4">
    <name type="scientific">Oedothorax gibbosus</name>
    <dbReference type="NCBI Taxonomy" id="931172"/>
    <lineage>
        <taxon>Eukaryota</taxon>
        <taxon>Metazoa</taxon>
        <taxon>Ecdysozoa</taxon>
        <taxon>Arthropoda</taxon>
        <taxon>Chelicerata</taxon>
        <taxon>Arachnida</taxon>
        <taxon>Araneae</taxon>
        <taxon>Araneomorphae</taxon>
        <taxon>Entelegynae</taxon>
        <taxon>Araneoidea</taxon>
        <taxon>Linyphiidae</taxon>
        <taxon>Erigoninae</taxon>
        <taxon>Oedothorax</taxon>
    </lineage>
</organism>
<feature type="domain" description="MADF" evidence="2">
    <location>
        <begin position="18"/>
        <end position="112"/>
    </location>
</feature>
<dbReference type="Proteomes" id="UP000827092">
    <property type="component" value="Unassembled WGS sequence"/>
</dbReference>
<keyword evidence="4" id="KW-1185">Reference proteome</keyword>
<dbReference type="Pfam" id="PF10545">
    <property type="entry name" value="MADF_DNA_bdg"/>
    <property type="match status" value="1"/>
</dbReference>
<reference evidence="3 4" key="1">
    <citation type="journal article" date="2022" name="Nat. Ecol. Evol.">
        <title>A masculinizing supergene underlies an exaggerated male reproductive morph in a spider.</title>
        <authorList>
            <person name="Hendrickx F."/>
            <person name="De Corte Z."/>
            <person name="Sonet G."/>
            <person name="Van Belleghem S.M."/>
            <person name="Kostlbacher S."/>
            <person name="Vangestel C."/>
        </authorList>
    </citation>
    <scope>NUCLEOTIDE SEQUENCE [LARGE SCALE GENOMIC DNA]</scope>
    <source>
        <strain evidence="3">W744_W776</strain>
    </source>
</reference>
<dbReference type="EMBL" id="JAFNEN010000293">
    <property type="protein sequence ID" value="KAG8186707.1"/>
    <property type="molecule type" value="Genomic_DNA"/>
</dbReference>
<gene>
    <name evidence="3" type="ORF">JTE90_015644</name>
</gene>
<feature type="region of interest" description="Disordered" evidence="1">
    <location>
        <begin position="359"/>
        <end position="378"/>
    </location>
</feature>
<evidence type="ECO:0000313" key="3">
    <source>
        <dbReference type="EMBL" id="KAG8186707.1"/>
    </source>
</evidence>
<comment type="caution">
    <text evidence="3">The sequence shown here is derived from an EMBL/GenBank/DDBJ whole genome shotgun (WGS) entry which is preliminary data.</text>
</comment>
<evidence type="ECO:0000259" key="2">
    <source>
        <dbReference type="PROSITE" id="PS51029"/>
    </source>
</evidence>
<protein>
    <recommendedName>
        <fullName evidence="2">MADF domain-containing protein</fullName>
    </recommendedName>
</protein>
<dbReference type="AlphaFoldDB" id="A0AAV6USC5"/>
<name>A0AAV6USC5_9ARAC</name>
<accession>A0AAV6USC5</accession>